<comment type="caution">
    <text evidence="3">The sequence shown here is derived from an EMBL/GenBank/DDBJ whole genome shotgun (WGS) entry which is preliminary data.</text>
</comment>
<proteinExistence type="predicted"/>
<keyword evidence="1" id="KW-0479">Metal-binding</keyword>
<gene>
    <name evidence="3" type="ORF">H9627_05680</name>
</gene>
<name>A0A8I0HNB0_9CORY</name>
<dbReference type="PROSITE" id="PS50966">
    <property type="entry name" value="ZF_SWIM"/>
    <property type="match status" value="1"/>
</dbReference>
<reference evidence="3 4" key="1">
    <citation type="submission" date="2020-08" db="EMBL/GenBank/DDBJ databases">
        <title>A Genomic Blueprint of the Chicken Gut Microbiome.</title>
        <authorList>
            <person name="Gilroy R."/>
            <person name="Ravi A."/>
            <person name="Getino M."/>
            <person name="Pursley I."/>
            <person name="Horton D.L."/>
            <person name="Alikhan N.-F."/>
            <person name="Baker D."/>
            <person name="Gharbi K."/>
            <person name="Hall N."/>
            <person name="Watson M."/>
            <person name="Adriaenssens E.M."/>
            <person name="Foster-Nyarko E."/>
            <person name="Jarju S."/>
            <person name="Secka A."/>
            <person name="Antonio M."/>
            <person name="Oren A."/>
            <person name="Chaudhuri R."/>
            <person name="La Ragione R.M."/>
            <person name="Hildebrand F."/>
            <person name="Pallen M.J."/>
        </authorList>
    </citation>
    <scope>NUCLEOTIDE SEQUENCE [LARGE SCALE GENOMIC DNA]</scope>
    <source>
        <strain evidence="3 4">Sa1YVA5</strain>
    </source>
</reference>
<dbReference type="InterPro" id="IPR007527">
    <property type="entry name" value="Znf_SWIM"/>
</dbReference>
<keyword evidence="4" id="KW-1185">Reference proteome</keyword>
<accession>A0A8I0HNB0</accession>
<dbReference type="Proteomes" id="UP000650224">
    <property type="component" value="Unassembled WGS sequence"/>
</dbReference>
<keyword evidence="1" id="KW-0863">Zinc-finger</keyword>
<organism evidence="3 4">
    <name type="scientific">Corynebacterium gallinarum</name>
    <dbReference type="NCBI Taxonomy" id="2762214"/>
    <lineage>
        <taxon>Bacteria</taxon>
        <taxon>Bacillati</taxon>
        <taxon>Actinomycetota</taxon>
        <taxon>Actinomycetes</taxon>
        <taxon>Mycobacteriales</taxon>
        <taxon>Corynebacteriaceae</taxon>
        <taxon>Corynebacterium</taxon>
    </lineage>
</organism>
<dbReference type="EMBL" id="JACSPR010000003">
    <property type="protein sequence ID" value="MBD8029819.1"/>
    <property type="molecule type" value="Genomic_DNA"/>
</dbReference>
<protein>
    <submittedName>
        <fullName evidence="3">SWIM zinc finger family protein</fullName>
    </submittedName>
</protein>
<sequence>MTHGTLAPEGPSFSTSSTLDETGLALALAPALTPEGVDSSPSFFHGFLTQPKVYAQCLLVLAEVTRTRYFVPPQMAAAAAMRDPVFTAHGDRLRAEVFSACNSVSARLDLGADGLDGGEIGYGTTNVDLGDHLQQMLSGIHHNELLHLDVGSQHVNVSTLERTESERKVVMPTRWVRAFGNVAEIHRGFSGVLDLDGRGARRLLMALPQAKVDTVWVQASTRGVNVSARPVPGAVRIPGPVRLQPLRRLLSLLTGVQIYQDAGSGAGVVMECRLPGAAITLALSEEPSRGFSGEGSLLSAMASEDVIDDADLLATQLGFSSRISPDLLALDTGLERVRVDQALASLAASGKVGWDIAEQAYYHRELPHDPEQVARDNPRLVGARRLVDARAVHWSEDRLTADVRSGARSYQVIPDKGTCSCTWYLRTRGSRGPCKHLLAAALSTETREEV</sequence>
<dbReference type="AlphaFoldDB" id="A0A8I0HNB0"/>
<keyword evidence="1" id="KW-0862">Zinc</keyword>
<evidence type="ECO:0000259" key="2">
    <source>
        <dbReference type="PROSITE" id="PS50966"/>
    </source>
</evidence>
<evidence type="ECO:0000313" key="3">
    <source>
        <dbReference type="EMBL" id="MBD8029819.1"/>
    </source>
</evidence>
<evidence type="ECO:0000313" key="4">
    <source>
        <dbReference type="Proteomes" id="UP000650224"/>
    </source>
</evidence>
<dbReference type="GO" id="GO:0008270">
    <property type="term" value="F:zinc ion binding"/>
    <property type="evidence" value="ECO:0007669"/>
    <property type="project" value="UniProtKB-KW"/>
</dbReference>
<evidence type="ECO:0000256" key="1">
    <source>
        <dbReference type="PROSITE-ProRule" id="PRU00325"/>
    </source>
</evidence>
<dbReference type="Pfam" id="PF04434">
    <property type="entry name" value="SWIM"/>
    <property type="match status" value="1"/>
</dbReference>
<feature type="domain" description="SWIM-type" evidence="2">
    <location>
        <begin position="410"/>
        <end position="445"/>
    </location>
</feature>